<evidence type="ECO:0000313" key="1">
    <source>
        <dbReference type="EMBL" id="SEI17697.1"/>
    </source>
</evidence>
<protein>
    <submittedName>
        <fullName evidence="1">Uncharacterized protein</fullName>
    </submittedName>
</protein>
<name>A0A1H8UNR6_9HYPH</name>
<evidence type="ECO:0000313" key="3">
    <source>
        <dbReference type="Proteomes" id="UP000183063"/>
    </source>
</evidence>
<evidence type="ECO:0000313" key="2">
    <source>
        <dbReference type="EMBL" id="SEP04860.1"/>
    </source>
</evidence>
<keyword evidence="4" id="KW-1185">Reference proteome</keyword>
<dbReference type="Proteomes" id="UP000198939">
    <property type="component" value="Unassembled WGS sequence"/>
</dbReference>
<accession>A0A1H8UNR6</accession>
<dbReference type="EMBL" id="FOCV01000035">
    <property type="protein sequence ID" value="SEP04860.1"/>
    <property type="molecule type" value="Genomic_DNA"/>
</dbReference>
<reference evidence="1" key="2">
    <citation type="submission" date="2016-10" db="EMBL/GenBank/DDBJ databases">
        <authorList>
            <person name="de Groot N.N."/>
        </authorList>
    </citation>
    <scope>NUCLEOTIDE SEQUENCE [LARGE SCALE GENOMIC DNA]</scope>
    <source>
        <strain evidence="1">CCBAU85039</strain>
    </source>
</reference>
<gene>
    <name evidence="1" type="ORF">RTCCBAU85039_5688</name>
    <name evidence="2" type="ORF">SAMN05216228_103548</name>
</gene>
<sequence>MSLLNIPALSAKDIELVNKVVTKWCRKHRVSPDSDQGRAVMVAAIDRVLAGERSAAALGERIRSHMAIEHYKQHWD</sequence>
<reference evidence="2 4" key="1">
    <citation type="submission" date="2016-10" db="EMBL/GenBank/DDBJ databases">
        <authorList>
            <person name="Varghese N."/>
            <person name="Submissions S."/>
        </authorList>
    </citation>
    <scope>NUCLEOTIDE SEQUENCE [LARGE SCALE GENOMIC DNA]</scope>
    <source>
        <strain evidence="2 4">CGMCC 1.7071</strain>
    </source>
</reference>
<organism evidence="1 3">
    <name type="scientific">Rhizobium tibeticum</name>
    <dbReference type="NCBI Taxonomy" id="501024"/>
    <lineage>
        <taxon>Bacteria</taxon>
        <taxon>Pseudomonadati</taxon>
        <taxon>Pseudomonadota</taxon>
        <taxon>Alphaproteobacteria</taxon>
        <taxon>Hyphomicrobiales</taxon>
        <taxon>Rhizobiaceae</taxon>
        <taxon>Rhizobium/Agrobacterium group</taxon>
        <taxon>Rhizobium</taxon>
    </lineage>
</organism>
<dbReference type="Proteomes" id="UP000183063">
    <property type="component" value="Unassembled WGS sequence"/>
</dbReference>
<dbReference type="EMBL" id="FNXB01000045">
    <property type="protein sequence ID" value="SEI17697.1"/>
    <property type="molecule type" value="Genomic_DNA"/>
</dbReference>
<evidence type="ECO:0000313" key="4">
    <source>
        <dbReference type="Proteomes" id="UP000198939"/>
    </source>
</evidence>
<dbReference type="RefSeq" id="WP_072380620.1">
    <property type="nucleotide sequence ID" value="NZ_FNXB01000045.1"/>
</dbReference>
<reference evidence="3" key="3">
    <citation type="submission" date="2016-10" db="EMBL/GenBank/DDBJ databases">
        <authorList>
            <person name="Wibberg D."/>
        </authorList>
    </citation>
    <scope>NUCLEOTIDE SEQUENCE [LARGE SCALE GENOMIC DNA]</scope>
</reference>
<proteinExistence type="predicted"/>
<dbReference type="AlphaFoldDB" id="A0A1H8UNR6"/>
<dbReference type="OrthoDB" id="8278137at2"/>